<evidence type="ECO:0000256" key="2">
    <source>
        <dbReference type="ARBA" id="ARBA00004651"/>
    </source>
</evidence>
<dbReference type="EC" id="2.7.13.3" evidence="3"/>
<keyword evidence="5" id="KW-1003">Cell membrane</keyword>
<dbReference type="AlphaFoldDB" id="A0A2G3E163"/>
<dbReference type="SMART" id="SM00388">
    <property type="entry name" value="HisKA"/>
    <property type="match status" value="1"/>
</dbReference>
<keyword evidence="13 16" id="KW-0472">Membrane</keyword>
<dbReference type="EMBL" id="PDYG01000087">
    <property type="protein sequence ID" value="PHU37012.1"/>
    <property type="molecule type" value="Genomic_DNA"/>
</dbReference>
<keyword evidence="6 15" id="KW-0597">Phosphoprotein</keyword>
<dbReference type="SMART" id="SM00387">
    <property type="entry name" value="HATPase_c"/>
    <property type="match status" value="1"/>
</dbReference>
<sequence length="899" mass="102752">MVIVVIISLHLLAIMGIALFYEWPSWIPMFLGFAMVMIWFVNLGQFGSANFRVVFTTLFMDAAVIIYSIFEQNMILVLIPLTAVTVTMALYAYTPIIIMSLITIVVTFVIHAFILQTIDFSNPAELFHTQISTINALIICGIVYLWVRLRKMYERYMRQFIQEMERAEKGKDDFLANVSHEIRTPVNTISGLVDSIMQEDNPEKMKEELAKISQAGRSLMFVVTDILDFSELQQGEIYLAEETYNISSTINDLVNMSAGQQNNKKVELIVNYAADLPRGLIGDEKRLRRAIINIVNNAFKFTEEGCVIIDIFWREEAYGINLLISIRDTGIGMKTEELENLFNTYNQADAGRSRNVGGIGLGLAISRAIIQKMGGTISVYSNYEKGTEIRLVVPQKVVDSRPIITIRNAEMVHVGIYFNMEHYEGETRDAYLESILNMKDQLNVKCQFCRNLAELKRRQSENQFTHLFISSVEYREDTEYFDMLSKKMKVIVVLDGEYSREISNQNIYQIYKPFQLMPIAQAINNELENDALTNATKQIVKYICPDVKVLVVDDNELNIQVIMEILKRYQIRVEYALSGTEALKAITSRDFDFVFMDHMMPEMDGVETLHRLRELPGRYYKSVPVVALTANAVAGAREMLLREGFDDFLEKPVEISVLNRLLLRILNPNKIVEVGEEAAVVEKKPKVTPQPVAEETESTGTYSLKNLDREKGYVYCGGEDAFEDILQIYANKGAKNYQPLQDLYEKKDWANYIIAIHGVKSSMKAIGANELSEQARLLEMAGKEDNINYIIENHAKVYRMFYDLIHDLMHHYGIEDPEEKPQQEVAVNLPELSDAQMAILKKNLEDATFELNGDKMLEVIKPARGMAYHGKSLDPVIRQMEQKIKMSDLMSAYDLFSNS</sequence>
<comment type="caution">
    <text evidence="19">The sequence shown here is derived from an EMBL/GenBank/DDBJ whole genome shotgun (WGS) entry which is preliminary data.</text>
</comment>
<protein>
    <recommendedName>
        <fullName evidence="4">Stage 0 sporulation protein A homolog</fullName>
        <ecNumber evidence="3">2.7.13.3</ecNumber>
    </recommendedName>
</protein>
<feature type="transmembrane region" description="Helical" evidence="16">
    <location>
        <begin position="26"/>
        <end position="44"/>
    </location>
</feature>
<accession>A0A2G3E163</accession>
<dbReference type="Gene3D" id="1.20.120.160">
    <property type="entry name" value="HPT domain"/>
    <property type="match status" value="1"/>
</dbReference>
<keyword evidence="9" id="KW-0808">Transferase</keyword>
<dbReference type="PROSITE" id="PS50110">
    <property type="entry name" value="RESPONSE_REGULATORY"/>
    <property type="match status" value="1"/>
</dbReference>
<feature type="transmembrane region" description="Helical" evidence="16">
    <location>
        <begin position="127"/>
        <end position="147"/>
    </location>
</feature>
<keyword evidence="10" id="KW-0067">ATP-binding</keyword>
<name>A0A2G3E163_9FIRM</name>
<dbReference type="InterPro" id="IPR005467">
    <property type="entry name" value="His_kinase_dom"/>
</dbReference>
<keyword evidence="9" id="KW-0418">Kinase</keyword>
<dbReference type="InterPro" id="IPR001789">
    <property type="entry name" value="Sig_transdc_resp-reg_receiver"/>
</dbReference>
<dbReference type="InterPro" id="IPR036641">
    <property type="entry name" value="HPT_dom_sf"/>
</dbReference>
<dbReference type="PANTHER" id="PTHR45339">
    <property type="entry name" value="HYBRID SIGNAL TRANSDUCTION HISTIDINE KINASE J"/>
    <property type="match status" value="1"/>
</dbReference>
<dbReference type="PRINTS" id="PR00344">
    <property type="entry name" value="BCTRLSENSOR"/>
</dbReference>
<evidence type="ECO:0000256" key="7">
    <source>
        <dbReference type="ARBA" id="ARBA00022692"/>
    </source>
</evidence>
<feature type="domain" description="Histidine kinase" evidence="17">
    <location>
        <begin position="177"/>
        <end position="397"/>
    </location>
</feature>
<dbReference type="PROSITE" id="PS50109">
    <property type="entry name" value="HIS_KIN"/>
    <property type="match status" value="1"/>
</dbReference>
<evidence type="ECO:0000256" key="8">
    <source>
        <dbReference type="ARBA" id="ARBA00022741"/>
    </source>
</evidence>
<dbReference type="PANTHER" id="PTHR45339:SF1">
    <property type="entry name" value="HYBRID SIGNAL TRANSDUCTION HISTIDINE KINASE J"/>
    <property type="match status" value="1"/>
</dbReference>
<dbReference type="InterPro" id="IPR036097">
    <property type="entry name" value="HisK_dim/P_sf"/>
</dbReference>
<reference evidence="19 20" key="1">
    <citation type="submission" date="2017-10" db="EMBL/GenBank/DDBJ databases">
        <title>Resolving the taxonomy of Roseburia spp., Eubacterium rectale and Agathobacter spp. through phylogenomic analysis.</title>
        <authorList>
            <person name="Sheridan P.O."/>
            <person name="Walker A.W."/>
            <person name="Duncan S.H."/>
            <person name="Scott K.P."/>
            <person name="Toole P.W.O."/>
            <person name="Luis P."/>
            <person name="Flint H.J."/>
        </authorList>
    </citation>
    <scope>NUCLEOTIDE SEQUENCE [LARGE SCALE GENOMIC DNA]</scope>
    <source>
        <strain evidence="19 20">JK623</strain>
    </source>
</reference>
<dbReference type="Gene3D" id="3.30.565.10">
    <property type="entry name" value="Histidine kinase-like ATPase, C-terminal domain"/>
    <property type="match status" value="1"/>
</dbReference>
<dbReference type="InterPro" id="IPR011006">
    <property type="entry name" value="CheY-like_superfamily"/>
</dbReference>
<feature type="transmembrane region" description="Helical" evidence="16">
    <location>
        <begin position="75"/>
        <end position="93"/>
    </location>
</feature>
<evidence type="ECO:0000256" key="10">
    <source>
        <dbReference type="ARBA" id="ARBA00022840"/>
    </source>
</evidence>
<evidence type="ECO:0000313" key="19">
    <source>
        <dbReference type="EMBL" id="PHU37012.1"/>
    </source>
</evidence>
<evidence type="ECO:0000256" key="14">
    <source>
        <dbReference type="ARBA" id="ARBA00024867"/>
    </source>
</evidence>
<feature type="transmembrane region" description="Helical" evidence="16">
    <location>
        <begin position="98"/>
        <end position="115"/>
    </location>
</feature>
<dbReference type="GO" id="GO:0005886">
    <property type="term" value="C:plasma membrane"/>
    <property type="evidence" value="ECO:0007669"/>
    <property type="project" value="UniProtKB-SubCell"/>
</dbReference>
<keyword evidence="8" id="KW-0547">Nucleotide-binding</keyword>
<dbReference type="SUPFAM" id="SSF55874">
    <property type="entry name" value="ATPase domain of HSP90 chaperone/DNA topoisomerase II/histidine kinase"/>
    <property type="match status" value="1"/>
</dbReference>
<dbReference type="Proteomes" id="UP000224563">
    <property type="component" value="Unassembled WGS sequence"/>
</dbReference>
<dbReference type="GO" id="GO:0000155">
    <property type="term" value="F:phosphorelay sensor kinase activity"/>
    <property type="evidence" value="ECO:0007669"/>
    <property type="project" value="InterPro"/>
</dbReference>
<evidence type="ECO:0000256" key="6">
    <source>
        <dbReference type="ARBA" id="ARBA00022553"/>
    </source>
</evidence>
<evidence type="ECO:0000256" key="15">
    <source>
        <dbReference type="PROSITE-ProRule" id="PRU00169"/>
    </source>
</evidence>
<evidence type="ECO:0000313" key="20">
    <source>
        <dbReference type="Proteomes" id="UP000224563"/>
    </source>
</evidence>
<evidence type="ECO:0000256" key="1">
    <source>
        <dbReference type="ARBA" id="ARBA00000085"/>
    </source>
</evidence>
<dbReference type="CDD" id="cd17546">
    <property type="entry name" value="REC_hyHK_CKI1_RcsC-like"/>
    <property type="match status" value="1"/>
</dbReference>
<dbReference type="InterPro" id="IPR036890">
    <property type="entry name" value="HATPase_C_sf"/>
</dbReference>
<organism evidence="19 20">
    <name type="scientific">Agathobacter ruminis</name>
    <dbReference type="NCBI Taxonomy" id="1712665"/>
    <lineage>
        <taxon>Bacteria</taxon>
        <taxon>Bacillati</taxon>
        <taxon>Bacillota</taxon>
        <taxon>Clostridia</taxon>
        <taxon>Lachnospirales</taxon>
        <taxon>Lachnospiraceae</taxon>
        <taxon>Agathobacter</taxon>
    </lineage>
</organism>
<dbReference type="CDD" id="cd00082">
    <property type="entry name" value="HisKA"/>
    <property type="match status" value="1"/>
</dbReference>
<comment type="subcellular location">
    <subcellularLocation>
        <location evidence="2">Cell membrane</location>
        <topology evidence="2">Multi-pass membrane protein</topology>
    </subcellularLocation>
</comment>
<evidence type="ECO:0000259" key="17">
    <source>
        <dbReference type="PROSITE" id="PS50109"/>
    </source>
</evidence>
<dbReference type="InterPro" id="IPR004358">
    <property type="entry name" value="Sig_transdc_His_kin-like_C"/>
</dbReference>
<comment type="catalytic activity">
    <reaction evidence="1">
        <text>ATP + protein L-histidine = ADP + protein N-phospho-L-histidine.</text>
        <dbReference type="EC" id="2.7.13.3"/>
    </reaction>
</comment>
<feature type="modified residue" description="4-aspartylphosphate" evidence="15">
    <location>
        <position position="597"/>
    </location>
</feature>
<dbReference type="SMART" id="SM00448">
    <property type="entry name" value="REC"/>
    <property type="match status" value="1"/>
</dbReference>
<dbReference type="SUPFAM" id="SSF47384">
    <property type="entry name" value="Homodimeric domain of signal transducing histidine kinase"/>
    <property type="match status" value="1"/>
</dbReference>
<proteinExistence type="predicted"/>
<feature type="domain" description="Response regulatory" evidence="18">
    <location>
        <begin position="548"/>
        <end position="666"/>
    </location>
</feature>
<evidence type="ECO:0000256" key="13">
    <source>
        <dbReference type="ARBA" id="ARBA00023136"/>
    </source>
</evidence>
<evidence type="ECO:0000256" key="4">
    <source>
        <dbReference type="ARBA" id="ARBA00018672"/>
    </source>
</evidence>
<comment type="function">
    <text evidence="14">May play the central regulatory role in sporulation. It may be an element of the effector pathway responsible for the activation of sporulation genes in response to nutritional stress. Spo0A may act in concert with spo0H (a sigma factor) to control the expression of some genes that are critical to the sporulation process.</text>
</comment>
<dbReference type="GO" id="GO:0005524">
    <property type="term" value="F:ATP binding"/>
    <property type="evidence" value="ECO:0007669"/>
    <property type="project" value="UniProtKB-KW"/>
</dbReference>
<dbReference type="InterPro" id="IPR003594">
    <property type="entry name" value="HATPase_dom"/>
</dbReference>
<evidence type="ECO:0000256" key="5">
    <source>
        <dbReference type="ARBA" id="ARBA00022475"/>
    </source>
</evidence>
<keyword evidence="20" id="KW-1185">Reference proteome</keyword>
<evidence type="ECO:0000256" key="3">
    <source>
        <dbReference type="ARBA" id="ARBA00012438"/>
    </source>
</evidence>
<evidence type="ECO:0000256" key="16">
    <source>
        <dbReference type="SAM" id="Phobius"/>
    </source>
</evidence>
<reference evidence="19 20" key="2">
    <citation type="submission" date="2017-10" db="EMBL/GenBank/DDBJ databases">
        <authorList>
            <person name="Banno H."/>
            <person name="Chua N.-H."/>
        </authorList>
    </citation>
    <scope>NUCLEOTIDE SEQUENCE [LARGE SCALE GENOMIC DNA]</scope>
    <source>
        <strain evidence="19 20">JK623</strain>
    </source>
</reference>
<keyword evidence="12" id="KW-0902">Two-component regulatory system</keyword>
<keyword evidence="7 16" id="KW-0812">Transmembrane</keyword>
<dbReference type="Gene3D" id="1.10.287.130">
    <property type="match status" value="1"/>
</dbReference>
<dbReference type="SUPFAM" id="SSF47226">
    <property type="entry name" value="Histidine-containing phosphotransfer domain, HPT domain"/>
    <property type="match status" value="1"/>
</dbReference>
<evidence type="ECO:0000256" key="9">
    <source>
        <dbReference type="ARBA" id="ARBA00022777"/>
    </source>
</evidence>
<keyword evidence="11 16" id="KW-1133">Transmembrane helix</keyword>
<dbReference type="Pfam" id="PF00072">
    <property type="entry name" value="Response_reg"/>
    <property type="match status" value="1"/>
</dbReference>
<evidence type="ECO:0000256" key="12">
    <source>
        <dbReference type="ARBA" id="ARBA00023012"/>
    </source>
</evidence>
<dbReference type="Pfam" id="PF00512">
    <property type="entry name" value="HisKA"/>
    <property type="match status" value="1"/>
</dbReference>
<gene>
    <name evidence="19" type="ORF">CSX02_09970</name>
</gene>
<dbReference type="Gene3D" id="3.40.50.2300">
    <property type="match status" value="1"/>
</dbReference>
<evidence type="ECO:0000259" key="18">
    <source>
        <dbReference type="PROSITE" id="PS50110"/>
    </source>
</evidence>
<dbReference type="InterPro" id="IPR003661">
    <property type="entry name" value="HisK_dim/P_dom"/>
</dbReference>
<dbReference type="SUPFAM" id="SSF52172">
    <property type="entry name" value="CheY-like"/>
    <property type="match status" value="1"/>
</dbReference>
<dbReference type="Pfam" id="PF02518">
    <property type="entry name" value="HATPase_c"/>
    <property type="match status" value="1"/>
</dbReference>
<evidence type="ECO:0000256" key="11">
    <source>
        <dbReference type="ARBA" id="ARBA00022989"/>
    </source>
</evidence>